<accession>A0A1H2K0V2</accession>
<keyword evidence="4" id="KW-0500">Molybdenum</keyword>
<dbReference type="Proteomes" id="UP000199608">
    <property type="component" value="Unassembled WGS sequence"/>
</dbReference>
<dbReference type="InterPro" id="IPR005110">
    <property type="entry name" value="MoeA_linker/N"/>
</dbReference>
<evidence type="ECO:0000256" key="1">
    <source>
        <dbReference type="ARBA" id="ARBA00002901"/>
    </source>
</evidence>
<keyword evidence="4 6" id="KW-0808">Transferase</keyword>
<evidence type="ECO:0000256" key="2">
    <source>
        <dbReference type="ARBA" id="ARBA00010763"/>
    </source>
</evidence>
<dbReference type="InterPro" id="IPR036425">
    <property type="entry name" value="MoaB/Mog-like_dom_sf"/>
</dbReference>
<dbReference type="CDD" id="cd00887">
    <property type="entry name" value="MoeA"/>
    <property type="match status" value="1"/>
</dbReference>
<dbReference type="Gene3D" id="2.170.190.11">
    <property type="entry name" value="Molybdopterin biosynthesis moea protein, domain 3"/>
    <property type="match status" value="1"/>
</dbReference>
<dbReference type="UniPathway" id="UPA00344"/>
<comment type="function">
    <text evidence="1 4">Catalyzes the insertion of molybdate into adenylated molybdopterin with the concomitant release of AMP.</text>
</comment>
<evidence type="ECO:0000313" key="7">
    <source>
        <dbReference type="Proteomes" id="UP000199608"/>
    </source>
</evidence>
<dbReference type="InterPro" id="IPR036135">
    <property type="entry name" value="MoeA_linker/N_sf"/>
</dbReference>
<dbReference type="GO" id="GO:0046872">
    <property type="term" value="F:metal ion binding"/>
    <property type="evidence" value="ECO:0007669"/>
    <property type="project" value="UniProtKB-UniRule"/>
</dbReference>
<dbReference type="SUPFAM" id="SSF63882">
    <property type="entry name" value="MoeA N-terminal region -like"/>
    <property type="match status" value="1"/>
</dbReference>
<dbReference type="SUPFAM" id="SSF53218">
    <property type="entry name" value="Molybdenum cofactor biosynthesis proteins"/>
    <property type="match status" value="1"/>
</dbReference>
<evidence type="ECO:0000256" key="3">
    <source>
        <dbReference type="ARBA" id="ARBA00047317"/>
    </source>
</evidence>
<comment type="cofactor">
    <cofactor evidence="4">
        <name>Mg(2+)</name>
        <dbReference type="ChEBI" id="CHEBI:18420"/>
    </cofactor>
</comment>
<keyword evidence="7" id="KW-1185">Reference proteome</keyword>
<dbReference type="GO" id="GO:0006777">
    <property type="term" value="P:Mo-molybdopterin cofactor biosynthetic process"/>
    <property type="evidence" value="ECO:0007669"/>
    <property type="project" value="UniProtKB-UniRule"/>
</dbReference>
<dbReference type="SMART" id="SM00852">
    <property type="entry name" value="MoCF_biosynth"/>
    <property type="match status" value="1"/>
</dbReference>
<dbReference type="Gene3D" id="3.40.980.10">
    <property type="entry name" value="MoaB/Mog-like domain"/>
    <property type="match status" value="1"/>
</dbReference>
<dbReference type="Pfam" id="PF03453">
    <property type="entry name" value="MoeA_N"/>
    <property type="match status" value="1"/>
</dbReference>
<evidence type="ECO:0000259" key="5">
    <source>
        <dbReference type="SMART" id="SM00852"/>
    </source>
</evidence>
<dbReference type="PANTHER" id="PTHR10192:SF5">
    <property type="entry name" value="GEPHYRIN"/>
    <property type="match status" value="1"/>
</dbReference>
<dbReference type="AlphaFoldDB" id="A0A1H2K0V2"/>
<keyword evidence="4" id="KW-0479">Metal-binding</keyword>
<keyword evidence="4" id="KW-0460">Magnesium</keyword>
<dbReference type="GO" id="GO:0061599">
    <property type="term" value="F:molybdopterin molybdotransferase activity"/>
    <property type="evidence" value="ECO:0007669"/>
    <property type="project" value="UniProtKB-UniRule"/>
</dbReference>
<protein>
    <recommendedName>
        <fullName evidence="4">Molybdopterin molybdenumtransferase</fullName>
        <ecNumber evidence="4">2.10.1.1</ecNumber>
    </recommendedName>
</protein>
<evidence type="ECO:0000313" key="6">
    <source>
        <dbReference type="EMBL" id="SDU62334.1"/>
    </source>
</evidence>
<dbReference type="EC" id="2.10.1.1" evidence="4"/>
<dbReference type="Pfam" id="PF00994">
    <property type="entry name" value="MoCF_biosynth"/>
    <property type="match status" value="1"/>
</dbReference>
<dbReference type="Gene3D" id="3.90.105.10">
    <property type="entry name" value="Molybdopterin biosynthesis moea protein, domain 2"/>
    <property type="match status" value="1"/>
</dbReference>
<proteinExistence type="inferred from homology"/>
<feature type="domain" description="MoaB/Mog" evidence="5">
    <location>
        <begin position="185"/>
        <end position="322"/>
    </location>
</feature>
<comment type="similarity">
    <text evidence="2 4">Belongs to the MoeA family.</text>
</comment>
<sequence>MRKEPLMGYEQALKVTLETISPLNSHRVIDISECLGRIISEDLYSQVNSPSIDASMKDGYAVQSEEIQSATLQNSVRLKIIGMAAAGCTNNQAVTCGTTVRILTGAKIPDGANAVLAEEFATRREDILTVFNTAEPGRNILPKGADIGTGELIAAKGSRLSPGMMGTLAAAGYGRLPVYHRPRVAILATGDELVAPGQPLTDGKLYASNMEMLKAWCLRYGMHTYCSIVSDKKDIVIEKIAAAVATHDAVITSGGAWTGDRDFVAHTLNTLGWKKLFHRIRMGPGKAVGFGILNQKPVFLLPGGPPSNLMAFLQIALPGLLRLAGHSRPLLPRIMVKLQSGVSSRNTNWTEFVYGYLRTGNEHTIFRPLKLTSRLKTMAGAQGVMAIPEGVKSLPASAVVSAQLLI</sequence>
<keyword evidence="4" id="KW-0501">Molybdenum cofactor biosynthesis</keyword>
<dbReference type="InterPro" id="IPR001453">
    <property type="entry name" value="MoaB/Mog_dom"/>
</dbReference>
<reference evidence="7" key="1">
    <citation type="submission" date="2016-10" db="EMBL/GenBank/DDBJ databases">
        <authorList>
            <person name="Varghese N."/>
            <person name="Submissions S."/>
        </authorList>
    </citation>
    <scope>NUCLEOTIDE SEQUENCE [LARGE SCALE GENOMIC DNA]</scope>
    <source>
        <strain evidence="7">DSM 3384</strain>
    </source>
</reference>
<dbReference type="Gene3D" id="2.40.340.10">
    <property type="entry name" value="MoeA, C-terminal, domain IV"/>
    <property type="match status" value="1"/>
</dbReference>
<comment type="pathway">
    <text evidence="4">Cofactor biosynthesis; molybdopterin biosynthesis.</text>
</comment>
<evidence type="ECO:0000256" key="4">
    <source>
        <dbReference type="RuleBase" id="RU365090"/>
    </source>
</evidence>
<dbReference type="InterPro" id="IPR036688">
    <property type="entry name" value="MoeA_C_domain_IV_sf"/>
</dbReference>
<name>A0A1H2K0V2_9BACT</name>
<gene>
    <name evidence="6" type="ORF">SAMN04487931_11853</name>
</gene>
<comment type="catalytic activity">
    <reaction evidence="3">
        <text>adenylyl-molybdopterin + molybdate = Mo-molybdopterin + AMP + H(+)</text>
        <dbReference type="Rhea" id="RHEA:35047"/>
        <dbReference type="ChEBI" id="CHEBI:15378"/>
        <dbReference type="ChEBI" id="CHEBI:36264"/>
        <dbReference type="ChEBI" id="CHEBI:62727"/>
        <dbReference type="ChEBI" id="CHEBI:71302"/>
        <dbReference type="ChEBI" id="CHEBI:456215"/>
        <dbReference type="EC" id="2.10.1.1"/>
    </reaction>
</comment>
<dbReference type="PANTHER" id="PTHR10192">
    <property type="entry name" value="MOLYBDOPTERIN BIOSYNTHESIS PROTEIN"/>
    <property type="match status" value="1"/>
</dbReference>
<organism evidence="6 7">
    <name type="scientific">Desulfobacula phenolica</name>
    <dbReference type="NCBI Taxonomy" id="90732"/>
    <lineage>
        <taxon>Bacteria</taxon>
        <taxon>Pseudomonadati</taxon>
        <taxon>Thermodesulfobacteriota</taxon>
        <taxon>Desulfobacteria</taxon>
        <taxon>Desulfobacterales</taxon>
        <taxon>Desulfobacteraceae</taxon>
        <taxon>Desulfobacula</taxon>
    </lineage>
</organism>
<dbReference type="GO" id="GO:0005829">
    <property type="term" value="C:cytosol"/>
    <property type="evidence" value="ECO:0007669"/>
    <property type="project" value="TreeGrafter"/>
</dbReference>
<dbReference type="RefSeq" id="WP_092238170.1">
    <property type="nucleotide sequence ID" value="NZ_FNLL01000018.1"/>
</dbReference>
<dbReference type="EMBL" id="FNLL01000018">
    <property type="protein sequence ID" value="SDU62334.1"/>
    <property type="molecule type" value="Genomic_DNA"/>
</dbReference>
<dbReference type="InterPro" id="IPR038987">
    <property type="entry name" value="MoeA-like"/>
</dbReference>